<dbReference type="InterPro" id="IPR000286">
    <property type="entry name" value="HDACs"/>
</dbReference>
<dbReference type="Proteomes" id="UP000015106">
    <property type="component" value="Chromosome 5"/>
</dbReference>
<dbReference type="GO" id="GO:0040029">
    <property type="term" value="P:epigenetic regulation of gene expression"/>
    <property type="evidence" value="ECO:0007669"/>
    <property type="project" value="TreeGrafter"/>
</dbReference>
<dbReference type="InterPro" id="IPR023696">
    <property type="entry name" value="Ureohydrolase_dom_sf"/>
</dbReference>
<dbReference type="GeneID" id="125510877"/>
<dbReference type="KEGG" id="tua:125510877"/>
<reference evidence="3" key="3">
    <citation type="submission" date="2022-06" db="UniProtKB">
        <authorList>
            <consortium name="EnsemblPlants"/>
        </authorList>
    </citation>
    <scope>IDENTIFICATION</scope>
</reference>
<dbReference type="RefSeq" id="XP_048532113.1">
    <property type="nucleotide sequence ID" value="XM_048676156.1"/>
</dbReference>
<reference evidence="3" key="2">
    <citation type="submission" date="2018-03" db="EMBL/GenBank/DDBJ databases">
        <title>The Triticum urartu genome reveals the dynamic nature of wheat genome evolution.</title>
        <authorList>
            <person name="Ling H."/>
            <person name="Ma B."/>
            <person name="Shi X."/>
            <person name="Liu H."/>
            <person name="Dong L."/>
            <person name="Sun H."/>
            <person name="Cao Y."/>
            <person name="Gao Q."/>
            <person name="Zheng S."/>
            <person name="Li Y."/>
            <person name="Yu Y."/>
            <person name="Du H."/>
            <person name="Qi M."/>
            <person name="Li Y."/>
            <person name="Yu H."/>
            <person name="Cui Y."/>
            <person name="Wang N."/>
            <person name="Chen C."/>
            <person name="Wu H."/>
            <person name="Zhao Y."/>
            <person name="Zhang J."/>
            <person name="Li Y."/>
            <person name="Zhou W."/>
            <person name="Zhang B."/>
            <person name="Hu W."/>
            <person name="Eijk M."/>
            <person name="Tang J."/>
            <person name="Witsenboer H."/>
            <person name="Zhao S."/>
            <person name="Li Z."/>
            <person name="Zhang A."/>
            <person name="Wang D."/>
            <person name="Liang C."/>
        </authorList>
    </citation>
    <scope>NUCLEOTIDE SEQUENCE [LARGE SCALE GENOMIC DNA]</scope>
    <source>
        <strain evidence="3">cv. G1812</strain>
    </source>
</reference>
<dbReference type="Pfam" id="PF00850">
    <property type="entry name" value="Hist_deacetyl"/>
    <property type="match status" value="1"/>
</dbReference>
<evidence type="ECO:0000313" key="4">
    <source>
        <dbReference type="Proteomes" id="UP000015106"/>
    </source>
</evidence>
<dbReference type="PANTHER" id="PTHR10625:SF25">
    <property type="entry name" value="HISTONE DEACETYLASE 18-RELATED"/>
    <property type="match status" value="1"/>
</dbReference>
<protein>
    <recommendedName>
        <fullName evidence="2">Histone deacetylase domain-containing protein</fullName>
    </recommendedName>
</protein>
<dbReference type="InterPro" id="IPR023801">
    <property type="entry name" value="His_deacetylse_dom"/>
</dbReference>
<dbReference type="InterPro" id="IPR037138">
    <property type="entry name" value="His_deacetylse_dom_sf"/>
</dbReference>
<dbReference type="SUPFAM" id="SSF52768">
    <property type="entry name" value="Arginase/deacetylase"/>
    <property type="match status" value="1"/>
</dbReference>
<reference evidence="4" key="1">
    <citation type="journal article" date="2013" name="Nature">
        <title>Draft genome of the wheat A-genome progenitor Triticum urartu.</title>
        <authorList>
            <person name="Ling H.Q."/>
            <person name="Zhao S."/>
            <person name="Liu D."/>
            <person name="Wang J."/>
            <person name="Sun H."/>
            <person name="Zhang C."/>
            <person name="Fan H."/>
            <person name="Li D."/>
            <person name="Dong L."/>
            <person name="Tao Y."/>
            <person name="Gao C."/>
            <person name="Wu H."/>
            <person name="Li Y."/>
            <person name="Cui Y."/>
            <person name="Guo X."/>
            <person name="Zheng S."/>
            <person name="Wang B."/>
            <person name="Yu K."/>
            <person name="Liang Q."/>
            <person name="Yang W."/>
            <person name="Lou X."/>
            <person name="Chen J."/>
            <person name="Feng M."/>
            <person name="Jian J."/>
            <person name="Zhang X."/>
            <person name="Luo G."/>
            <person name="Jiang Y."/>
            <person name="Liu J."/>
            <person name="Wang Z."/>
            <person name="Sha Y."/>
            <person name="Zhang B."/>
            <person name="Wu H."/>
            <person name="Tang D."/>
            <person name="Shen Q."/>
            <person name="Xue P."/>
            <person name="Zou S."/>
            <person name="Wang X."/>
            <person name="Liu X."/>
            <person name="Wang F."/>
            <person name="Yang Y."/>
            <person name="An X."/>
            <person name="Dong Z."/>
            <person name="Zhang K."/>
            <person name="Zhang X."/>
            <person name="Luo M.C."/>
            <person name="Dvorak J."/>
            <person name="Tong Y."/>
            <person name="Wang J."/>
            <person name="Yang H."/>
            <person name="Li Z."/>
            <person name="Wang D."/>
            <person name="Zhang A."/>
            <person name="Wang J."/>
        </authorList>
    </citation>
    <scope>NUCLEOTIDE SEQUENCE</scope>
    <source>
        <strain evidence="4">cv. G1812</strain>
    </source>
</reference>
<evidence type="ECO:0000313" key="3">
    <source>
        <dbReference type="EnsemblPlants" id="TuG1812G0500004501.01.T01"/>
    </source>
</evidence>
<dbReference type="OrthoDB" id="424012at2759"/>
<dbReference type="GO" id="GO:0004407">
    <property type="term" value="F:histone deacetylase activity"/>
    <property type="evidence" value="ECO:0007669"/>
    <property type="project" value="TreeGrafter"/>
</dbReference>
<accession>A0A8R7QGJ7</accession>
<dbReference type="Gramene" id="TuG1812G0500004501.01.T01">
    <property type="protein sequence ID" value="TuG1812G0500004501.01.T01"/>
    <property type="gene ID" value="TuG1812G0500004501.01"/>
</dbReference>
<dbReference type="AlphaFoldDB" id="A0A8R7QGJ7"/>
<dbReference type="Gene3D" id="3.40.800.20">
    <property type="entry name" value="Histone deacetylase domain"/>
    <property type="match status" value="1"/>
</dbReference>
<proteinExistence type="predicted"/>
<sequence length="489" mass="53583">MSPAASTAIPTINSRSLRRTPARAARAAHLDAASQHCHEDEAATEVEDIIAGTNCKGKMPLNAGAEIQNKAQSSYLSLSRPLSSHTLPKVKQIFGDVSWKGARGKSFEGEKKISTVALITDEDMLLHESADTHNENPARLISIMSNLRKGKLINRCDLFKPDEIGVKYMLDVHSSTHVKDIVSIATKNQNQRDNLALKHCSKGDMYYSQGSTRAALLAAGGSVKACTLAVEGMYKYAFALVRPPGHHAGLRGPSGFCLLNNVAVGAMHLLNKYQMKKIVILDWDIHHGNGTQKIFYKDNRVLVISVHRYGGGFYPDSSEGNTEHIGEGVGRGFNANICFTHNGIRDVDYITVWEHLVMPVISEFDPEIVLISAGFDAAEGDDLGQCKVTPNGFATLLQMLMKFDRLVMVLEGGYNLDALSESVSACIEVLLGEKSCIPLDRTILPYSTTWEAIIETRKVLKPFWDACKPDIPEGIRSKSIPYVAQKTTD</sequence>
<dbReference type="EnsemblPlants" id="TuG1812G0500004501.01.T01">
    <property type="protein sequence ID" value="TuG1812G0500004501.01.T01"/>
    <property type="gene ID" value="TuG1812G0500004501.01"/>
</dbReference>
<feature type="domain" description="Histone deacetylase" evidence="2">
    <location>
        <begin position="133"/>
        <end position="429"/>
    </location>
</feature>
<evidence type="ECO:0000256" key="1">
    <source>
        <dbReference type="ARBA" id="ARBA00001947"/>
    </source>
</evidence>
<dbReference type="PANTHER" id="PTHR10625">
    <property type="entry name" value="HISTONE DEACETYLASE HDAC1-RELATED"/>
    <property type="match status" value="1"/>
</dbReference>
<gene>
    <name evidence="3" type="primary">LOC125510877</name>
</gene>
<organism evidence="3 4">
    <name type="scientific">Triticum urartu</name>
    <name type="common">Red wild einkorn</name>
    <name type="synonym">Crithodium urartu</name>
    <dbReference type="NCBI Taxonomy" id="4572"/>
    <lineage>
        <taxon>Eukaryota</taxon>
        <taxon>Viridiplantae</taxon>
        <taxon>Streptophyta</taxon>
        <taxon>Embryophyta</taxon>
        <taxon>Tracheophyta</taxon>
        <taxon>Spermatophyta</taxon>
        <taxon>Magnoliopsida</taxon>
        <taxon>Liliopsida</taxon>
        <taxon>Poales</taxon>
        <taxon>Poaceae</taxon>
        <taxon>BOP clade</taxon>
        <taxon>Pooideae</taxon>
        <taxon>Triticodae</taxon>
        <taxon>Triticeae</taxon>
        <taxon>Triticinae</taxon>
        <taxon>Triticum</taxon>
    </lineage>
</organism>
<dbReference type="GO" id="GO:0000118">
    <property type="term" value="C:histone deacetylase complex"/>
    <property type="evidence" value="ECO:0007669"/>
    <property type="project" value="TreeGrafter"/>
</dbReference>
<name>A0A8R7QGJ7_TRIUA</name>
<dbReference type="GO" id="GO:0005737">
    <property type="term" value="C:cytoplasm"/>
    <property type="evidence" value="ECO:0007669"/>
    <property type="project" value="TreeGrafter"/>
</dbReference>
<evidence type="ECO:0000259" key="2">
    <source>
        <dbReference type="Pfam" id="PF00850"/>
    </source>
</evidence>
<dbReference type="PRINTS" id="PR01270">
    <property type="entry name" value="HDASUPER"/>
</dbReference>
<comment type="cofactor">
    <cofactor evidence="1">
        <name>Zn(2+)</name>
        <dbReference type="ChEBI" id="CHEBI:29105"/>
    </cofactor>
</comment>
<keyword evidence="4" id="KW-1185">Reference proteome</keyword>
<dbReference type="CDD" id="cd09992">
    <property type="entry name" value="HDAC_classII"/>
    <property type="match status" value="1"/>
</dbReference>